<proteinExistence type="predicted"/>
<reference evidence="2" key="1">
    <citation type="submission" date="2013-04" db="EMBL/GenBank/DDBJ databases">
        <title>The Genome Sequence of Fonticula alba ATCC 38817.</title>
        <authorList>
            <consortium name="The Broad Institute Genomics Platform"/>
            <person name="Russ C."/>
            <person name="Cuomo C."/>
            <person name="Burger G."/>
            <person name="Gray M.W."/>
            <person name="Holland P.W.H."/>
            <person name="King N."/>
            <person name="Lang F.B.F."/>
            <person name="Roger A.J."/>
            <person name="Ruiz-Trillo I."/>
            <person name="Brown M."/>
            <person name="Walker B."/>
            <person name="Young S."/>
            <person name="Zeng Q."/>
            <person name="Gargeya S."/>
            <person name="Fitzgerald M."/>
            <person name="Haas B."/>
            <person name="Abouelleil A."/>
            <person name="Allen A.W."/>
            <person name="Alvarado L."/>
            <person name="Arachchi H.M."/>
            <person name="Berlin A.M."/>
            <person name="Chapman S.B."/>
            <person name="Gainer-Dewar J."/>
            <person name="Goldberg J."/>
            <person name="Griggs A."/>
            <person name="Gujja S."/>
            <person name="Hansen M."/>
            <person name="Howarth C."/>
            <person name="Imamovic A."/>
            <person name="Ireland A."/>
            <person name="Larimer J."/>
            <person name="McCowan C."/>
            <person name="Murphy C."/>
            <person name="Pearson M."/>
            <person name="Poon T.W."/>
            <person name="Priest M."/>
            <person name="Roberts A."/>
            <person name="Saif S."/>
            <person name="Shea T."/>
            <person name="Sisk P."/>
            <person name="Sykes S."/>
            <person name="Wortman J."/>
            <person name="Nusbaum C."/>
            <person name="Birren B."/>
        </authorList>
    </citation>
    <scope>NUCLEOTIDE SEQUENCE [LARGE SCALE GENOMIC DNA]</scope>
    <source>
        <strain evidence="2">ATCC 38817</strain>
    </source>
</reference>
<name>A0A058ZCR9_FONAL</name>
<feature type="compositionally biased region" description="Basic and acidic residues" evidence="1">
    <location>
        <begin position="14"/>
        <end position="26"/>
    </location>
</feature>
<organism evidence="2">
    <name type="scientific">Fonticula alba</name>
    <name type="common">Slime mold</name>
    <dbReference type="NCBI Taxonomy" id="691883"/>
    <lineage>
        <taxon>Eukaryota</taxon>
        <taxon>Rotosphaerida</taxon>
        <taxon>Fonticulaceae</taxon>
        <taxon>Fonticula</taxon>
    </lineage>
</organism>
<accession>A0A058ZCR9</accession>
<dbReference type="GeneID" id="20525874"/>
<dbReference type="InterPro" id="IPR035979">
    <property type="entry name" value="RBD_domain_sf"/>
</dbReference>
<dbReference type="OrthoDB" id="1049195at2759"/>
<protein>
    <submittedName>
        <fullName evidence="2">Uncharacterized protein</fullName>
    </submittedName>
</protein>
<feature type="compositionally biased region" description="Polar residues" evidence="1">
    <location>
        <begin position="1"/>
        <end position="11"/>
    </location>
</feature>
<dbReference type="SUPFAM" id="SSF54928">
    <property type="entry name" value="RNA-binding domain, RBD"/>
    <property type="match status" value="1"/>
</dbReference>
<feature type="region of interest" description="Disordered" evidence="1">
    <location>
        <begin position="1"/>
        <end position="53"/>
    </location>
</feature>
<dbReference type="RefSeq" id="XP_009493306.1">
    <property type="nucleotide sequence ID" value="XM_009495031.1"/>
</dbReference>
<dbReference type="Proteomes" id="UP000030693">
    <property type="component" value="Unassembled WGS sequence"/>
</dbReference>
<dbReference type="AlphaFoldDB" id="A0A058ZCR9"/>
<evidence type="ECO:0000313" key="3">
    <source>
        <dbReference type="Proteomes" id="UP000030693"/>
    </source>
</evidence>
<dbReference type="GO" id="GO:0003676">
    <property type="term" value="F:nucleic acid binding"/>
    <property type="evidence" value="ECO:0007669"/>
    <property type="project" value="InterPro"/>
</dbReference>
<evidence type="ECO:0000256" key="1">
    <source>
        <dbReference type="SAM" id="MobiDB-lite"/>
    </source>
</evidence>
<dbReference type="EMBL" id="KB932202">
    <property type="protein sequence ID" value="KCV71728.1"/>
    <property type="molecule type" value="Genomic_DNA"/>
</dbReference>
<evidence type="ECO:0000313" key="2">
    <source>
        <dbReference type="EMBL" id="KCV71728.1"/>
    </source>
</evidence>
<keyword evidence="3" id="KW-1185">Reference proteome</keyword>
<sequence>MTRSKVQSSAGSKKGVDSLRWGRDGFEQMVASDLSKKRGGKRRVQQLNSTTMPGLPIPVLRSVVSSNLAGRVSLAGGPVIGTAKKAKKAKIQQQQQQQLTQKKQKTAQQQSKQFLANLPSDLRGRIQIGGAAGSTPNVVAKTSGGPAKTAGGATRKTPAPKVTTSLPSVVSPLKAGLSGNISAPARATDEGTLLLIRNLVPQCNIQELLSGIESLGVEYNDQRTAVRVRFALRNQALQFIKDYDGLNVDGNRLEVSLVTNN</sequence>
<feature type="region of interest" description="Disordered" evidence="1">
    <location>
        <begin position="126"/>
        <end position="165"/>
    </location>
</feature>
<gene>
    <name evidence="2" type="ORF">H696_01149</name>
</gene>